<dbReference type="PROSITE" id="PS00895">
    <property type="entry name" value="3_HYDROXYISOBUT_DH"/>
    <property type="match status" value="1"/>
</dbReference>
<proteinExistence type="inferred from homology"/>
<evidence type="ECO:0000313" key="7">
    <source>
        <dbReference type="EMBL" id="MBB6168961.1"/>
    </source>
</evidence>
<name>A0A841K931_9HYPH</name>
<dbReference type="InterPro" id="IPR013328">
    <property type="entry name" value="6PGD_dom2"/>
</dbReference>
<dbReference type="InterPro" id="IPR006115">
    <property type="entry name" value="6PGDH_NADP-bd"/>
</dbReference>
<dbReference type="PANTHER" id="PTHR43060">
    <property type="entry name" value="3-HYDROXYISOBUTYRATE DEHYDROGENASE-LIKE 1, MITOCHONDRIAL-RELATED"/>
    <property type="match status" value="1"/>
</dbReference>
<dbReference type="Gene3D" id="3.40.50.720">
    <property type="entry name" value="NAD(P)-binding Rossmann-like Domain"/>
    <property type="match status" value="1"/>
</dbReference>
<reference evidence="7 8" key="1">
    <citation type="submission" date="2020-08" db="EMBL/GenBank/DDBJ databases">
        <title>Genomic Encyclopedia of Type Strains, Phase IV (KMG-IV): sequencing the most valuable type-strain genomes for metagenomic binning, comparative biology and taxonomic classification.</title>
        <authorList>
            <person name="Goeker M."/>
        </authorList>
    </citation>
    <scope>NUCLEOTIDE SEQUENCE [LARGE SCALE GENOMIC DNA]</scope>
    <source>
        <strain evidence="7 8">DSM 101465</strain>
    </source>
</reference>
<evidence type="ECO:0000256" key="4">
    <source>
        <dbReference type="PIRSR" id="PIRSR000103-1"/>
    </source>
</evidence>
<keyword evidence="2" id="KW-0560">Oxidoreductase</keyword>
<dbReference type="RefSeq" id="WP_183335265.1">
    <property type="nucleotide sequence ID" value="NZ_BMHX01000005.1"/>
</dbReference>
<feature type="domain" description="3-hydroxyisobutyrate dehydrogenase-like NAD-binding" evidence="6">
    <location>
        <begin position="169"/>
        <end position="283"/>
    </location>
</feature>
<dbReference type="InterPro" id="IPR008927">
    <property type="entry name" value="6-PGluconate_DH-like_C_sf"/>
</dbReference>
<feature type="domain" description="6-phosphogluconate dehydrogenase NADP-binding" evidence="5">
    <location>
        <begin position="6"/>
        <end position="166"/>
    </location>
</feature>
<dbReference type="InterPro" id="IPR002204">
    <property type="entry name" value="3-OH-isobutyrate_DH-rel_CS"/>
</dbReference>
<dbReference type="InterPro" id="IPR015815">
    <property type="entry name" value="HIBADH-related"/>
</dbReference>
<dbReference type="GO" id="GO:0016054">
    <property type="term" value="P:organic acid catabolic process"/>
    <property type="evidence" value="ECO:0007669"/>
    <property type="project" value="UniProtKB-ARBA"/>
</dbReference>
<sequence length="301" mass="32062">MSARKRVGFIGLGLMGSGMARNILARGFPLTVLAHRNRQPVDELVSRGAQEASTAADLARQSDVVIICVTGSLQVEDVLTRQGGLLEGVHPGLVVVDASTADPGFAERAEAMVRERGGVYVDAPVNRTPKEAAEGRLNVLIGGDAAVVEQLRPVLEAYSETIHHLGPVGSGHKAKLIHNFIAQGNAVVLAEAFATASKVGLDLRAFADLCRLSGAHSKTFDRLVPFVLEGDDSNQKFTLRNVVKDMRAYAHLAEMASVTAFAAQSIYQTYVLATALGHGDKYVAHLFDVLGEVNGTRVRAD</sequence>
<dbReference type="Gene3D" id="1.10.1040.10">
    <property type="entry name" value="N-(1-d-carboxylethyl)-l-norvaline Dehydrogenase, domain 2"/>
    <property type="match status" value="1"/>
</dbReference>
<protein>
    <submittedName>
        <fullName evidence="7">3-hydroxyisobutyrate dehydrogenase-like beta-hydroxyacid dehydrogenase</fullName>
    </submittedName>
</protein>
<dbReference type="Proteomes" id="UP000588017">
    <property type="component" value="Unassembled WGS sequence"/>
</dbReference>
<keyword evidence="3" id="KW-0520">NAD</keyword>
<dbReference type="SUPFAM" id="SSF48179">
    <property type="entry name" value="6-phosphogluconate dehydrogenase C-terminal domain-like"/>
    <property type="match status" value="1"/>
</dbReference>
<evidence type="ECO:0000256" key="2">
    <source>
        <dbReference type="ARBA" id="ARBA00023002"/>
    </source>
</evidence>
<evidence type="ECO:0000256" key="1">
    <source>
        <dbReference type="ARBA" id="ARBA00009080"/>
    </source>
</evidence>
<organism evidence="7 8">
    <name type="scientific">Chelatococcus composti</name>
    <dbReference type="NCBI Taxonomy" id="1743235"/>
    <lineage>
        <taxon>Bacteria</taxon>
        <taxon>Pseudomonadati</taxon>
        <taxon>Pseudomonadota</taxon>
        <taxon>Alphaproteobacteria</taxon>
        <taxon>Hyphomicrobiales</taxon>
        <taxon>Chelatococcaceae</taxon>
        <taxon>Chelatococcus</taxon>
    </lineage>
</organism>
<dbReference type="InterPro" id="IPR029154">
    <property type="entry name" value="HIBADH-like_NADP-bd"/>
</dbReference>
<feature type="active site" evidence="4">
    <location>
        <position position="175"/>
    </location>
</feature>
<dbReference type="GO" id="GO:0051287">
    <property type="term" value="F:NAD binding"/>
    <property type="evidence" value="ECO:0007669"/>
    <property type="project" value="InterPro"/>
</dbReference>
<evidence type="ECO:0000259" key="5">
    <source>
        <dbReference type="Pfam" id="PF03446"/>
    </source>
</evidence>
<dbReference type="PIRSF" id="PIRSF000103">
    <property type="entry name" value="HIBADH"/>
    <property type="match status" value="1"/>
</dbReference>
<keyword evidence="8" id="KW-1185">Reference proteome</keyword>
<dbReference type="GO" id="GO:0016491">
    <property type="term" value="F:oxidoreductase activity"/>
    <property type="evidence" value="ECO:0007669"/>
    <property type="project" value="UniProtKB-KW"/>
</dbReference>
<dbReference type="EMBL" id="JACHEH010000005">
    <property type="protein sequence ID" value="MBB6168961.1"/>
    <property type="molecule type" value="Genomic_DNA"/>
</dbReference>
<dbReference type="InterPro" id="IPR036291">
    <property type="entry name" value="NAD(P)-bd_dom_sf"/>
</dbReference>
<dbReference type="Pfam" id="PF14833">
    <property type="entry name" value="NAD_binding_11"/>
    <property type="match status" value="1"/>
</dbReference>
<dbReference type="PANTHER" id="PTHR43060:SF15">
    <property type="entry name" value="3-HYDROXYISOBUTYRATE DEHYDROGENASE-LIKE 1, MITOCHONDRIAL-RELATED"/>
    <property type="match status" value="1"/>
</dbReference>
<dbReference type="AlphaFoldDB" id="A0A841K931"/>
<accession>A0A841K931</accession>
<comment type="similarity">
    <text evidence="1">Belongs to the HIBADH-related family.</text>
</comment>
<comment type="caution">
    <text evidence="7">The sequence shown here is derived from an EMBL/GenBank/DDBJ whole genome shotgun (WGS) entry which is preliminary data.</text>
</comment>
<dbReference type="GO" id="GO:0050661">
    <property type="term" value="F:NADP binding"/>
    <property type="evidence" value="ECO:0007669"/>
    <property type="project" value="InterPro"/>
</dbReference>
<evidence type="ECO:0000313" key="8">
    <source>
        <dbReference type="Proteomes" id="UP000588017"/>
    </source>
</evidence>
<evidence type="ECO:0000256" key="3">
    <source>
        <dbReference type="ARBA" id="ARBA00023027"/>
    </source>
</evidence>
<evidence type="ECO:0000259" key="6">
    <source>
        <dbReference type="Pfam" id="PF14833"/>
    </source>
</evidence>
<dbReference type="SUPFAM" id="SSF51735">
    <property type="entry name" value="NAD(P)-binding Rossmann-fold domains"/>
    <property type="match status" value="1"/>
</dbReference>
<gene>
    <name evidence="7" type="ORF">HNQ73_002598</name>
</gene>
<dbReference type="Pfam" id="PF03446">
    <property type="entry name" value="NAD_binding_2"/>
    <property type="match status" value="1"/>
</dbReference>